<dbReference type="EnsemblPlants" id="Pp3c3_20670V3.2">
    <property type="protein sequence ID" value="PAC:32942221.CDS.1"/>
    <property type="gene ID" value="Pp3c3_20670"/>
</dbReference>
<dbReference type="Proteomes" id="UP000006727">
    <property type="component" value="Chromosome 3"/>
</dbReference>
<dbReference type="Gramene" id="Pp3c3_20670V3.1">
    <property type="protein sequence ID" value="PAC:32942220.CDS.1"/>
    <property type="gene ID" value="Pp3c3_20670"/>
</dbReference>
<reference evidence="1 3" key="2">
    <citation type="journal article" date="2018" name="Plant J.">
        <title>The Physcomitrella patens chromosome-scale assembly reveals moss genome structure and evolution.</title>
        <authorList>
            <person name="Lang D."/>
            <person name="Ullrich K.K."/>
            <person name="Murat F."/>
            <person name="Fuchs J."/>
            <person name="Jenkins J."/>
            <person name="Haas F.B."/>
            <person name="Piednoel M."/>
            <person name="Gundlach H."/>
            <person name="Van Bel M."/>
            <person name="Meyberg R."/>
            <person name="Vives C."/>
            <person name="Morata J."/>
            <person name="Symeonidi A."/>
            <person name="Hiss M."/>
            <person name="Muchero W."/>
            <person name="Kamisugi Y."/>
            <person name="Saleh O."/>
            <person name="Blanc G."/>
            <person name="Decker E.L."/>
            <person name="van Gessel N."/>
            <person name="Grimwood J."/>
            <person name="Hayes R.D."/>
            <person name="Graham S.W."/>
            <person name="Gunter L.E."/>
            <person name="McDaniel S.F."/>
            <person name="Hoernstein S.N.W."/>
            <person name="Larsson A."/>
            <person name="Li F.W."/>
            <person name="Perroud P.F."/>
            <person name="Phillips J."/>
            <person name="Ranjan P."/>
            <person name="Rokshar D.S."/>
            <person name="Rothfels C.J."/>
            <person name="Schneider L."/>
            <person name="Shu S."/>
            <person name="Stevenson D.W."/>
            <person name="Thummler F."/>
            <person name="Tillich M."/>
            <person name="Villarreal Aguilar J.C."/>
            <person name="Widiez T."/>
            <person name="Wong G.K."/>
            <person name="Wymore A."/>
            <person name="Zhang Y."/>
            <person name="Zimmer A.D."/>
            <person name="Quatrano R.S."/>
            <person name="Mayer K.F.X."/>
            <person name="Goodstein D."/>
            <person name="Casacuberta J.M."/>
            <person name="Vandepoele K."/>
            <person name="Reski R."/>
            <person name="Cuming A.C."/>
            <person name="Tuskan G.A."/>
            <person name="Maumus F."/>
            <person name="Salse J."/>
            <person name="Schmutz J."/>
            <person name="Rensing S.A."/>
        </authorList>
    </citation>
    <scope>NUCLEOTIDE SEQUENCE [LARGE SCALE GENOMIC DNA]</scope>
    <source>
        <strain evidence="2 3">cv. Gransden 2004</strain>
    </source>
</reference>
<evidence type="ECO:0000313" key="3">
    <source>
        <dbReference type="Proteomes" id="UP000006727"/>
    </source>
</evidence>
<evidence type="ECO:0000313" key="2">
    <source>
        <dbReference type="EnsemblPlants" id="PAC:32942220.CDS.1"/>
    </source>
</evidence>
<dbReference type="InParanoid" id="A0A2K1KVF3"/>
<organism evidence="1">
    <name type="scientific">Physcomitrium patens</name>
    <name type="common">Spreading-leaved earth moss</name>
    <name type="synonym">Physcomitrella patens</name>
    <dbReference type="NCBI Taxonomy" id="3218"/>
    <lineage>
        <taxon>Eukaryota</taxon>
        <taxon>Viridiplantae</taxon>
        <taxon>Streptophyta</taxon>
        <taxon>Embryophyta</taxon>
        <taxon>Bryophyta</taxon>
        <taxon>Bryophytina</taxon>
        <taxon>Bryopsida</taxon>
        <taxon>Funariidae</taxon>
        <taxon>Funariales</taxon>
        <taxon>Funariaceae</taxon>
        <taxon>Physcomitrium</taxon>
    </lineage>
</organism>
<sequence>MVDPGLFRHVVEGCDTTPERFRASWKIPVGLKNVVKKIQIVHSKSFAPRTISFTFNTSPATMS</sequence>
<accession>A0A2K1KVF3</accession>
<dbReference type="Gramene" id="Pp3c3_20670V3.2">
    <property type="protein sequence ID" value="PAC:32942221.CDS.1"/>
    <property type="gene ID" value="Pp3c3_20670"/>
</dbReference>
<dbReference type="EnsemblPlants" id="Pp3c3_20670V3.1">
    <property type="protein sequence ID" value="PAC:32942220.CDS.1"/>
    <property type="gene ID" value="Pp3c3_20670"/>
</dbReference>
<reference evidence="1 3" key="1">
    <citation type="journal article" date="2008" name="Science">
        <title>The Physcomitrella genome reveals evolutionary insights into the conquest of land by plants.</title>
        <authorList>
            <person name="Rensing S."/>
            <person name="Lang D."/>
            <person name="Zimmer A."/>
            <person name="Terry A."/>
            <person name="Salamov A."/>
            <person name="Shapiro H."/>
            <person name="Nishiyama T."/>
            <person name="Perroud P.-F."/>
            <person name="Lindquist E."/>
            <person name="Kamisugi Y."/>
            <person name="Tanahashi T."/>
            <person name="Sakakibara K."/>
            <person name="Fujita T."/>
            <person name="Oishi K."/>
            <person name="Shin-I T."/>
            <person name="Kuroki Y."/>
            <person name="Toyoda A."/>
            <person name="Suzuki Y."/>
            <person name="Hashimoto A."/>
            <person name="Yamaguchi K."/>
            <person name="Sugano A."/>
            <person name="Kohara Y."/>
            <person name="Fujiyama A."/>
            <person name="Anterola A."/>
            <person name="Aoki S."/>
            <person name="Ashton N."/>
            <person name="Barbazuk W.B."/>
            <person name="Barker E."/>
            <person name="Bennetzen J."/>
            <person name="Bezanilla M."/>
            <person name="Blankenship R."/>
            <person name="Cho S.H."/>
            <person name="Dutcher S."/>
            <person name="Estelle M."/>
            <person name="Fawcett J.A."/>
            <person name="Gundlach H."/>
            <person name="Hanada K."/>
            <person name="Heyl A."/>
            <person name="Hicks K.A."/>
            <person name="Hugh J."/>
            <person name="Lohr M."/>
            <person name="Mayer K."/>
            <person name="Melkozernov A."/>
            <person name="Murata T."/>
            <person name="Nelson D."/>
            <person name="Pils B."/>
            <person name="Prigge M."/>
            <person name="Reiss B."/>
            <person name="Renner T."/>
            <person name="Rombauts S."/>
            <person name="Rushton P."/>
            <person name="Sanderfoot A."/>
            <person name="Schween G."/>
            <person name="Shiu S.-H."/>
            <person name="Stueber K."/>
            <person name="Theodoulou F.L."/>
            <person name="Tu H."/>
            <person name="Van de Peer Y."/>
            <person name="Verrier P.J."/>
            <person name="Waters E."/>
            <person name="Wood A."/>
            <person name="Yang L."/>
            <person name="Cove D."/>
            <person name="Cuming A."/>
            <person name="Hasebe M."/>
            <person name="Lucas S."/>
            <person name="Mishler D.B."/>
            <person name="Reski R."/>
            <person name="Grigoriev I."/>
            <person name="Quatrano R.S."/>
            <person name="Boore J.L."/>
        </authorList>
    </citation>
    <scope>NUCLEOTIDE SEQUENCE [LARGE SCALE GENOMIC DNA]</scope>
    <source>
        <strain evidence="2 3">cv. Gransden 2004</strain>
    </source>
</reference>
<dbReference type="EMBL" id="ABEU02000003">
    <property type="protein sequence ID" value="PNR57726.1"/>
    <property type="molecule type" value="Genomic_DNA"/>
</dbReference>
<gene>
    <name evidence="1" type="ORF">PHYPA_004720</name>
</gene>
<dbReference type="PaxDb" id="3218-PP1S47_328V6.1"/>
<proteinExistence type="predicted"/>
<keyword evidence="3" id="KW-1185">Reference proteome</keyword>
<protein>
    <submittedName>
        <fullName evidence="1 2">Uncharacterized protein</fullName>
    </submittedName>
</protein>
<reference evidence="2" key="3">
    <citation type="submission" date="2020-12" db="UniProtKB">
        <authorList>
            <consortium name="EnsemblPlants"/>
        </authorList>
    </citation>
    <scope>IDENTIFICATION</scope>
</reference>
<evidence type="ECO:0000313" key="1">
    <source>
        <dbReference type="EMBL" id="PNR57726.1"/>
    </source>
</evidence>
<dbReference type="AlphaFoldDB" id="A0A2K1KVF3"/>
<name>A0A2K1KVF3_PHYPA</name>